<dbReference type="SMART" id="SM00418">
    <property type="entry name" value="HTH_ARSR"/>
    <property type="match status" value="1"/>
</dbReference>
<keyword evidence="2" id="KW-0238">DNA-binding</keyword>
<evidence type="ECO:0000259" key="4">
    <source>
        <dbReference type="PROSITE" id="PS50987"/>
    </source>
</evidence>
<accession>A0A1X7DHA4</accession>
<dbReference type="PANTHER" id="PTHR33154">
    <property type="entry name" value="TRANSCRIPTIONAL REGULATOR, ARSR FAMILY"/>
    <property type="match status" value="1"/>
</dbReference>
<evidence type="ECO:0000313" key="6">
    <source>
        <dbReference type="Proteomes" id="UP000192906"/>
    </source>
</evidence>
<dbReference type="InterPro" id="IPR001845">
    <property type="entry name" value="HTH_ArsR_DNA-bd_dom"/>
</dbReference>
<gene>
    <name evidence="5" type="ORF">SAMN06295933_1876</name>
</gene>
<feature type="domain" description="HTH arsR-type" evidence="4">
    <location>
        <begin position="9"/>
        <end position="102"/>
    </location>
</feature>
<dbReference type="InterPro" id="IPR036390">
    <property type="entry name" value="WH_DNA-bd_sf"/>
</dbReference>
<organism evidence="5 6">
    <name type="scientific">Desulfovibrio gilichinskyi</name>
    <dbReference type="NCBI Taxonomy" id="1519643"/>
    <lineage>
        <taxon>Bacteria</taxon>
        <taxon>Pseudomonadati</taxon>
        <taxon>Thermodesulfobacteriota</taxon>
        <taxon>Desulfovibrionia</taxon>
        <taxon>Desulfovibrionales</taxon>
        <taxon>Desulfovibrionaceae</taxon>
        <taxon>Desulfovibrio</taxon>
    </lineage>
</organism>
<proteinExistence type="predicted"/>
<dbReference type="GO" id="GO:0003677">
    <property type="term" value="F:DNA binding"/>
    <property type="evidence" value="ECO:0007669"/>
    <property type="project" value="UniProtKB-KW"/>
</dbReference>
<dbReference type="PRINTS" id="PR00778">
    <property type="entry name" value="HTHARSR"/>
</dbReference>
<dbReference type="STRING" id="1519643.SAMN06295933_1876"/>
<dbReference type="Pfam" id="PF01022">
    <property type="entry name" value="HTH_5"/>
    <property type="match status" value="1"/>
</dbReference>
<dbReference type="InterPro" id="IPR011991">
    <property type="entry name" value="ArsR-like_HTH"/>
</dbReference>
<dbReference type="OrthoDB" id="9800049at2"/>
<keyword evidence="1" id="KW-0805">Transcription regulation</keyword>
<dbReference type="InterPro" id="IPR051081">
    <property type="entry name" value="HTH_MetalResp_TranReg"/>
</dbReference>
<dbReference type="GO" id="GO:0003700">
    <property type="term" value="F:DNA-binding transcription factor activity"/>
    <property type="evidence" value="ECO:0007669"/>
    <property type="project" value="InterPro"/>
</dbReference>
<sequence>MTNTNQQKQPSRDEINLAKVLQALSDQVRLQIVLKLANESEIQCGCFGLDIPKSSLSHHFKVLRESGVVTTRREGKELFNSLRMDDLEARFPGVVRAVIEASRNAGISQK</sequence>
<protein>
    <submittedName>
        <fullName evidence="5">Transcriptional regulator, ArsR family</fullName>
    </submittedName>
</protein>
<dbReference type="Gene3D" id="1.10.10.10">
    <property type="entry name" value="Winged helix-like DNA-binding domain superfamily/Winged helix DNA-binding domain"/>
    <property type="match status" value="1"/>
</dbReference>
<reference evidence="6" key="1">
    <citation type="submission" date="2017-04" db="EMBL/GenBank/DDBJ databases">
        <authorList>
            <person name="Varghese N."/>
            <person name="Submissions S."/>
        </authorList>
    </citation>
    <scope>NUCLEOTIDE SEQUENCE [LARGE SCALE GENOMIC DNA]</scope>
    <source>
        <strain evidence="6">K3S</strain>
    </source>
</reference>
<dbReference type="RefSeq" id="WP_085101546.1">
    <property type="nucleotide sequence ID" value="NZ_FWZU01000003.1"/>
</dbReference>
<evidence type="ECO:0000256" key="1">
    <source>
        <dbReference type="ARBA" id="ARBA00023015"/>
    </source>
</evidence>
<name>A0A1X7DHA4_9BACT</name>
<dbReference type="CDD" id="cd00090">
    <property type="entry name" value="HTH_ARSR"/>
    <property type="match status" value="1"/>
</dbReference>
<dbReference type="AlphaFoldDB" id="A0A1X7DHA4"/>
<evidence type="ECO:0000313" key="5">
    <source>
        <dbReference type="EMBL" id="SMF15244.1"/>
    </source>
</evidence>
<dbReference type="SUPFAM" id="SSF46785">
    <property type="entry name" value="Winged helix' DNA-binding domain"/>
    <property type="match status" value="1"/>
</dbReference>
<evidence type="ECO:0000256" key="3">
    <source>
        <dbReference type="ARBA" id="ARBA00023163"/>
    </source>
</evidence>
<dbReference type="EMBL" id="FWZU01000003">
    <property type="protein sequence ID" value="SMF15244.1"/>
    <property type="molecule type" value="Genomic_DNA"/>
</dbReference>
<dbReference type="Proteomes" id="UP000192906">
    <property type="component" value="Unassembled WGS sequence"/>
</dbReference>
<keyword evidence="6" id="KW-1185">Reference proteome</keyword>
<dbReference type="NCBIfam" id="NF033788">
    <property type="entry name" value="HTH_metalloreg"/>
    <property type="match status" value="1"/>
</dbReference>
<keyword evidence="3" id="KW-0804">Transcription</keyword>
<dbReference type="PROSITE" id="PS50987">
    <property type="entry name" value="HTH_ARSR_2"/>
    <property type="match status" value="1"/>
</dbReference>
<dbReference type="PANTHER" id="PTHR33154:SF12">
    <property type="entry name" value="TRANSCRIPTIONAL REGULATORY PROTEIN"/>
    <property type="match status" value="1"/>
</dbReference>
<evidence type="ECO:0000256" key="2">
    <source>
        <dbReference type="ARBA" id="ARBA00023125"/>
    </source>
</evidence>
<dbReference type="InterPro" id="IPR036388">
    <property type="entry name" value="WH-like_DNA-bd_sf"/>
</dbReference>